<evidence type="ECO:0000313" key="4">
    <source>
        <dbReference type="EMBL" id="AKQ64533.1"/>
    </source>
</evidence>
<protein>
    <submittedName>
        <fullName evidence="4">Signal transduction protein</fullName>
    </submittedName>
</protein>
<dbReference type="InterPro" id="IPR050595">
    <property type="entry name" value="Bact_response_regulator"/>
</dbReference>
<dbReference type="PROSITE" id="PS50110">
    <property type="entry name" value="RESPONSE_REGULATORY"/>
    <property type="match status" value="1"/>
</dbReference>
<dbReference type="EMBL" id="CP012109">
    <property type="protein sequence ID" value="AKQ64533.1"/>
    <property type="molecule type" value="Genomic_DNA"/>
</dbReference>
<dbReference type="KEGG" id="mym:A176_001445"/>
<dbReference type="PANTHER" id="PTHR44591:SF19">
    <property type="entry name" value="TWO-COMPONENT RESPONSE REGULATOR-RELATED"/>
    <property type="match status" value="1"/>
</dbReference>
<dbReference type="Pfam" id="PF00072">
    <property type="entry name" value="Response_reg"/>
    <property type="match status" value="1"/>
</dbReference>
<sequence>MEAFKVLIVDDEPPIARALQRLFRREGFEVQIAFNGNEALERLEGFHPDIVLTDFRMPGMTGSELLQRVKRSHPLALRLIISGYADFKSVVASVNEGEICRFISKPWDDAELVSYLKGLLRHRETMASLFAPFRGVRDGVNAEVGMSEASMVLKVQVADPSFPAEQAVSLIERFAGLLADDSLKVVGGLLERYGGRLSFMADVGGPQRLKLEVPVPTVEATSALRPGIRDA</sequence>
<dbReference type="AlphaFoldDB" id="A0A0H4WSK4"/>
<dbReference type="InterPro" id="IPR011006">
    <property type="entry name" value="CheY-like_superfamily"/>
</dbReference>
<reference evidence="4 5" key="1">
    <citation type="journal article" date="2016" name="PLoS ONE">
        <title>Complete Genome Sequence and Comparative Genomics of a Novel Myxobacterium Myxococcus hansupus.</title>
        <authorList>
            <person name="Sharma G."/>
            <person name="Narwani T."/>
            <person name="Subramanian S."/>
        </authorList>
    </citation>
    <scope>NUCLEOTIDE SEQUENCE [LARGE SCALE GENOMIC DNA]</scope>
    <source>
        <strain evidence="5">mixupus</strain>
    </source>
</reference>
<dbReference type="STRING" id="1297742.A176_001445"/>
<dbReference type="CDD" id="cd17569">
    <property type="entry name" value="REC_HupR-like"/>
    <property type="match status" value="1"/>
</dbReference>
<dbReference type="RefSeq" id="WP_002634800.1">
    <property type="nucleotide sequence ID" value="NZ_CP012109.1"/>
</dbReference>
<name>A0A0H4WSK4_9BACT</name>
<keyword evidence="5" id="KW-1185">Reference proteome</keyword>
<dbReference type="PANTHER" id="PTHR44591">
    <property type="entry name" value="STRESS RESPONSE REGULATOR PROTEIN 1"/>
    <property type="match status" value="1"/>
</dbReference>
<dbReference type="SUPFAM" id="SSF52172">
    <property type="entry name" value="CheY-like"/>
    <property type="match status" value="1"/>
</dbReference>
<dbReference type="InterPro" id="IPR001789">
    <property type="entry name" value="Sig_transdc_resp-reg_receiver"/>
</dbReference>
<evidence type="ECO:0000256" key="1">
    <source>
        <dbReference type="ARBA" id="ARBA00022553"/>
    </source>
</evidence>
<dbReference type="SMART" id="SM00448">
    <property type="entry name" value="REC"/>
    <property type="match status" value="1"/>
</dbReference>
<accession>A0A0H4WSK4</accession>
<dbReference type="Gene3D" id="3.40.50.2300">
    <property type="match status" value="1"/>
</dbReference>
<gene>
    <name evidence="4" type="ORF">A176_001445</name>
</gene>
<dbReference type="PATRIC" id="fig|1297742.4.peg.1462"/>
<dbReference type="OrthoDB" id="9800029at2"/>
<evidence type="ECO:0000259" key="3">
    <source>
        <dbReference type="PROSITE" id="PS50110"/>
    </source>
</evidence>
<evidence type="ECO:0000313" key="5">
    <source>
        <dbReference type="Proteomes" id="UP000009026"/>
    </source>
</evidence>
<dbReference type="eggNOG" id="COG3437">
    <property type="taxonomic scope" value="Bacteria"/>
</dbReference>
<evidence type="ECO:0000256" key="2">
    <source>
        <dbReference type="PROSITE-ProRule" id="PRU00169"/>
    </source>
</evidence>
<feature type="domain" description="Response regulatory" evidence="3">
    <location>
        <begin position="5"/>
        <end position="120"/>
    </location>
</feature>
<keyword evidence="1 2" id="KW-0597">Phosphoprotein</keyword>
<dbReference type="Proteomes" id="UP000009026">
    <property type="component" value="Chromosome"/>
</dbReference>
<dbReference type="GO" id="GO:0000160">
    <property type="term" value="P:phosphorelay signal transduction system"/>
    <property type="evidence" value="ECO:0007669"/>
    <property type="project" value="InterPro"/>
</dbReference>
<organism evidence="4 5">
    <name type="scientific">Pseudomyxococcus hansupus</name>
    <dbReference type="NCBI Taxonomy" id="1297742"/>
    <lineage>
        <taxon>Bacteria</taxon>
        <taxon>Pseudomonadati</taxon>
        <taxon>Myxococcota</taxon>
        <taxon>Myxococcia</taxon>
        <taxon>Myxococcales</taxon>
        <taxon>Cystobacterineae</taxon>
        <taxon>Myxococcaceae</taxon>
        <taxon>Pseudomyxococcus</taxon>
    </lineage>
</organism>
<proteinExistence type="predicted"/>
<feature type="modified residue" description="4-aspartylphosphate" evidence="2">
    <location>
        <position position="54"/>
    </location>
</feature>